<reference evidence="1 2" key="1">
    <citation type="submission" date="2019-04" db="EMBL/GenBank/DDBJ databases">
        <title>Trinickia sp. 7GSK02, isolated from subtropical forest soil.</title>
        <authorList>
            <person name="Gao Z.-H."/>
            <person name="Qiu L.-H."/>
        </authorList>
    </citation>
    <scope>NUCLEOTIDE SEQUENCE [LARGE SCALE GENOMIC DNA]</scope>
    <source>
        <strain evidence="1 2">7GSK02</strain>
    </source>
</reference>
<gene>
    <name evidence="1" type="ORF">FAZ69_01125</name>
</gene>
<organism evidence="1 2">
    <name type="scientific">Trinickia terrae</name>
    <dbReference type="NCBI Taxonomy" id="2571161"/>
    <lineage>
        <taxon>Bacteria</taxon>
        <taxon>Pseudomonadati</taxon>
        <taxon>Pseudomonadota</taxon>
        <taxon>Betaproteobacteria</taxon>
        <taxon>Burkholderiales</taxon>
        <taxon>Burkholderiaceae</taxon>
        <taxon>Trinickia</taxon>
    </lineage>
</organism>
<keyword evidence="2" id="KW-1185">Reference proteome</keyword>
<proteinExistence type="predicted"/>
<comment type="caution">
    <text evidence="1">The sequence shown here is derived from an EMBL/GenBank/DDBJ whole genome shotgun (WGS) entry which is preliminary data.</text>
</comment>
<dbReference type="OrthoDB" id="5524851at2"/>
<dbReference type="AlphaFoldDB" id="A0A4U1IF78"/>
<sequence length="85" mass="10140">MDRLWKGELNTYLLIGDALTYTLRECSIKKTFLSMAAVSARWIHNFRRPRIRFEHLEFAHEAFLKLAGRVIAWRQLQNLFVNAFK</sequence>
<dbReference type="RefSeq" id="WP_136892098.1">
    <property type="nucleotide sequence ID" value="NZ_SWJE01000001.1"/>
</dbReference>
<accession>A0A4U1IF78</accession>
<dbReference type="EMBL" id="SWJE01000001">
    <property type="protein sequence ID" value="TKC92317.1"/>
    <property type="molecule type" value="Genomic_DNA"/>
</dbReference>
<evidence type="ECO:0000313" key="1">
    <source>
        <dbReference type="EMBL" id="TKC92317.1"/>
    </source>
</evidence>
<evidence type="ECO:0000313" key="2">
    <source>
        <dbReference type="Proteomes" id="UP000305539"/>
    </source>
</evidence>
<name>A0A4U1IF78_9BURK</name>
<protein>
    <submittedName>
        <fullName evidence="1">Uncharacterized protein</fullName>
    </submittedName>
</protein>
<dbReference type="Proteomes" id="UP000305539">
    <property type="component" value="Unassembled WGS sequence"/>
</dbReference>